<feature type="region of interest" description="Disordered" evidence="1">
    <location>
        <begin position="838"/>
        <end position="859"/>
    </location>
</feature>
<evidence type="ECO:0000313" key="5">
    <source>
        <dbReference type="Proteomes" id="UP001428341"/>
    </source>
</evidence>
<feature type="domain" description="Transposase MuDR plant" evidence="2">
    <location>
        <begin position="317"/>
        <end position="381"/>
    </location>
</feature>
<dbReference type="EMBL" id="JBCGBO010000005">
    <property type="protein sequence ID" value="KAK9200484.1"/>
    <property type="molecule type" value="Genomic_DNA"/>
</dbReference>
<feature type="compositionally biased region" description="Polar residues" evidence="1">
    <location>
        <begin position="127"/>
        <end position="166"/>
    </location>
</feature>
<evidence type="ECO:0008006" key="6">
    <source>
        <dbReference type="Google" id="ProtNLM"/>
    </source>
</evidence>
<proteinExistence type="predicted"/>
<feature type="region of interest" description="Disordered" evidence="1">
    <location>
        <begin position="127"/>
        <end position="245"/>
    </location>
</feature>
<dbReference type="Pfam" id="PF10551">
    <property type="entry name" value="MULE"/>
    <property type="match status" value="1"/>
</dbReference>
<reference evidence="4 5" key="1">
    <citation type="submission" date="2024-05" db="EMBL/GenBank/DDBJ databases">
        <title>Haplotype-resolved chromosome-level genome assembly of Huyou (Citrus changshanensis).</title>
        <authorList>
            <person name="Miao C."/>
            <person name="Chen W."/>
            <person name="Wu Y."/>
            <person name="Wang L."/>
            <person name="Zhao S."/>
            <person name="Grierson D."/>
            <person name="Xu C."/>
            <person name="Chen K."/>
        </authorList>
    </citation>
    <scope>NUCLEOTIDE SEQUENCE [LARGE SCALE GENOMIC DNA]</scope>
    <source>
        <strain evidence="4">01-14</strain>
        <tissue evidence="4">Leaf</tissue>
    </source>
</reference>
<dbReference type="InterPro" id="IPR004332">
    <property type="entry name" value="Transposase_MuDR"/>
</dbReference>
<dbReference type="Pfam" id="PF03108">
    <property type="entry name" value="DBD_Tnp_Mut"/>
    <property type="match status" value="1"/>
</dbReference>
<feature type="compositionally biased region" description="Basic residues" evidence="1">
    <location>
        <begin position="843"/>
        <end position="852"/>
    </location>
</feature>
<name>A0AAP0M815_9ROSI</name>
<evidence type="ECO:0000256" key="1">
    <source>
        <dbReference type="SAM" id="MobiDB-lite"/>
    </source>
</evidence>
<feature type="compositionally biased region" description="Polar residues" evidence="1">
    <location>
        <begin position="174"/>
        <end position="186"/>
    </location>
</feature>
<evidence type="ECO:0000259" key="3">
    <source>
        <dbReference type="Pfam" id="PF10551"/>
    </source>
</evidence>
<dbReference type="Proteomes" id="UP001428341">
    <property type="component" value="Unassembled WGS sequence"/>
</dbReference>
<sequence>MNYEDDTTVCVTFKDTTHNLGVIDLDRFSKVSLINKVLVRVYGRMMKFDELFRLTVWVPWESKDAEIFNDEDLFFQLKEHHKMQLYKMRFYLYQQPSSNESSAKRALFQPSDTSKQNTLQLTIPATLNLNNPISSPPTTITNESNPTTHTLSEIDTSPDSGQSQSRAEALIHTDTPNTNSPEQQPRPSLIPLDMPSQPMTQNPESQLYQASNPLPNSSATNHNPDTNAATAPDYDSDDSVFSLNDYNEDDNQLKVVTLISNPGYVPSDANDGDCILSDCESDDNEFGVNSDNEHDDVFCIMDADMRANLYIPSHTPVIFRVGLYFKNFTELAWAVRQHAVENRFKTYRHKFEKTRITVGCEYYKCPWFLHATKTRFGAMFMVKRHNDLHTCVRLLKNPKCTAEFIAWRFGNAIIDHPEINVNFIQSELRRMYGIKVGKTKLYRAKKKALETKCADHESSYRLIRSYAQQILSKMPQSLALVSVVRYNDNEAATHFDKFLLSFPAVRDGFNSGCRPFIGIDGCHLKGPYKGILLSAVALDANNSIFPLAVCICGIENTVTWTWFLGHLKTFIGDTRQLTIMCDHQKGIQNALALEFPNAHVRYCGRHILSNLKAKHPLSDFKVQFWAAARASSKRSFEEAMEDVKKVDVAVYETLRKLPAKYWSRHAFNNQCKTDHVTNNMTESFNAWLGVQRNLPILTMLEWMRKTIMKRMVNRRQKAQAWETTIPGRIYAKMMKNLQIGSANPICRASEWLYEVDDRGRTYIVDLEHHVCDCGYWQLSGIPRVHAMPCILHAKKDNSQFIHGWLKQDSYLATYSGLIHPIPDKTSWPITDGDDILPPLLRRPPGRPKKNRRRETDEVPVEKRRYRMQCKHCKEFRHNKRGCPVNPQNANKRTTHYKNNMKSYVSRTGAELTSKTLYLMLQ</sequence>
<feature type="compositionally biased region" description="Polar residues" evidence="1">
    <location>
        <begin position="197"/>
        <end position="229"/>
    </location>
</feature>
<evidence type="ECO:0000259" key="2">
    <source>
        <dbReference type="Pfam" id="PF03108"/>
    </source>
</evidence>
<evidence type="ECO:0000313" key="4">
    <source>
        <dbReference type="EMBL" id="KAK9200484.1"/>
    </source>
</evidence>
<keyword evidence="5" id="KW-1185">Reference proteome</keyword>
<gene>
    <name evidence="4" type="ORF">WN944_015682</name>
</gene>
<protein>
    <recommendedName>
        <fullName evidence="6">Transposase</fullName>
    </recommendedName>
</protein>
<dbReference type="PANTHER" id="PTHR31973">
    <property type="entry name" value="POLYPROTEIN, PUTATIVE-RELATED"/>
    <property type="match status" value="1"/>
</dbReference>
<dbReference type="InterPro" id="IPR018289">
    <property type="entry name" value="MULE_transposase_dom"/>
</dbReference>
<dbReference type="PANTHER" id="PTHR31973:SF187">
    <property type="entry name" value="MUTATOR TRANSPOSASE MUDRA PROTEIN"/>
    <property type="match status" value="1"/>
</dbReference>
<comment type="caution">
    <text evidence="4">The sequence shown here is derived from an EMBL/GenBank/DDBJ whole genome shotgun (WGS) entry which is preliminary data.</text>
</comment>
<accession>A0AAP0M815</accession>
<dbReference type="AlphaFoldDB" id="A0AAP0M815"/>
<feature type="domain" description="MULE transposase" evidence="3">
    <location>
        <begin position="517"/>
        <end position="610"/>
    </location>
</feature>
<organism evidence="4 5">
    <name type="scientific">Citrus x changshan-huyou</name>
    <dbReference type="NCBI Taxonomy" id="2935761"/>
    <lineage>
        <taxon>Eukaryota</taxon>
        <taxon>Viridiplantae</taxon>
        <taxon>Streptophyta</taxon>
        <taxon>Embryophyta</taxon>
        <taxon>Tracheophyta</taxon>
        <taxon>Spermatophyta</taxon>
        <taxon>Magnoliopsida</taxon>
        <taxon>eudicotyledons</taxon>
        <taxon>Gunneridae</taxon>
        <taxon>Pentapetalae</taxon>
        <taxon>rosids</taxon>
        <taxon>malvids</taxon>
        <taxon>Sapindales</taxon>
        <taxon>Rutaceae</taxon>
        <taxon>Aurantioideae</taxon>
        <taxon>Citrus</taxon>
    </lineage>
</organism>